<evidence type="ECO:0000313" key="1">
    <source>
        <dbReference type="EnsemblPlants" id="AET4Gv20158700.43"/>
    </source>
</evidence>
<reference evidence="1" key="4">
    <citation type="submission" date="2019-03" db="UniProtKB">
        <authorList>
            <consortium name="EnsemblPlants"/>
        </authorList>
    </citation>
    <scope>IDENTIFICATION</scope>
</reference>
<reference evidence="1" key="5">
    <citation type="journal article" date="2021" name="G3 (Bethesda)">
        <title>Aegilops tauschii genome assembly Aet v5.0 features greater sequence contiguity and improved annotation.</title>
        <authorList>
            <person name="Wang L."/>
            <person name="Zhu T."/>
            <person name="Rodriguez J.C."/>
            <person name="Deal K.R."/>
            <person name="Dubcovsky J."/>
            <person name="McGuire P.E."/>
            <person name="Lux T."/>
            <person name="Spannagl M."/>
            <person name="Mayer K.F.X."/>
            <person name="Baldrich P."/>
            <person name="Meyers B.C."/>
            <person name="Huo N."/>
            <person name="Gu Y.Q."/>
            <person name="Zhou H."/>
            <person name="Devos K.M."/>
            <person name="Bennetzen J.L."/>
            <person name="Unver T."/>
            <person name="Budak H."/>
            <person name="Gulick P.J."/>
            <person name="Galiba G."/>
            <person name="Kalapos B."/>
            <person name="Nelson D.R."/>
            <person name="Li P."/>
            <person name="You F.M."/>
            <person name="Luo M.C."/>
            <person name="Dvorak J."/>
        </authorList>
    </citation>
    <scope>NUCLEOTIDE SEQUENCE [LARGE SCALE GENOMIC DNA]</scope>
    <source>
        <strain evidence="1">cv. AL8/78</strain>
    </source>
</reference>
<keyword evidence="2" id="KW-1185">Reference proteome</keyword>
<protein>
    <submittedName>
        <fullName evidence="1">Uncharacterized protein</fullName>
    </submittedName>
</protein>
<proteinExistence type="predicted"/>
<dbReference type="Gramene" id="AET4Gv20158700.43">
    <property type="protein sequence ID" value="AET4Gv20158700.43"/>
    <property type="gene ID" value="AET4Gv20158700"/>
</dbReference>
<reference evidence="2" key="1">
    <citation type="journal article" date="2014" name="Science">
        <title>Ancient hybridizations among the ancestral genomes of bread wheat.</title>
        <authorList>
            <consortium name="International Wheat Genome Sequencing Consortium,"/>
            <person name="Marcussen T."/>
            <person name="Sandve S.R."/>
            <person name="Heier L."/>
            <person name="Spannagl M."/>
            <person name="Pfeifer M."/>
            <person name="Jakobsen K.S."/>
            <person name="Wulff B.B."/>
            <person name="Steuernagel B."/>
            <person name="Mayer K.F."/>
            <person name="Olsen O.A."/>
        </authorList>
    </citation>
    <scope>NUCLEOTIDE SEQUENCE [LARGE SCALE GENOMIC DNA]</scope>
    <source>
        <strain evidence="2">cv. AL8/78</strain>
    </source>
</reference>
<evidence type="ECO:0000313" key="2">
    <source>
        <dbReference type="Proteomes" id="UP000015105"/>
    </source>
</evidence>
<dbReference type="Proteomes" id="UP000015105">
    <property type="component" value="Chromosome 4D"/>
</dbReference>
<reference evidence="1" key="3">
    <citation type="journal article" date="2017" name="Nature">
        <title>Genome sequence of the progenitor of the wheat D genome Aegilops tauschii.</title>
        <authorList>
            <person name="Luo M.C."/>
            <person name="Gu Y.Q."/>
            <person name="Puiu D."/>
            <person name="Wang H."/>
            <person name="Twardziok S.O."/>
            <person name="Deal K.R."/>
            <person name="Huo N."/>
            <person name="Zhu T."/>
            <person name="Wang L."/>
            <person name="Wang Y."/>
            <person name="McGuire P.E."/>
            <person name="Liu S."/>
            <person name="Long H."/>
            <person name="Ramasamy R.K."/>
            <person name="Rodriguez J.C."/>
            <person name="Van S.L."/>
            <person name="Yuan L."/>
            <person name="Wang Z."/>
            <person name="Xia Z."/>
            <person name="Xiao L."/>
            <person name="Anderson O.D."/>
            <person name="Ouyang S."/>
            <person name="Liang Y."/>
            <person name="Zimin A.V."/>
            <person name="Pertea G."/>
            <person name="Qi P."/>
            <person name="Bennetzen J.L."/>
            <person name="Dai X."/>
            <person name="Dawson M.W."/>
            <person name="Muller H.G."/>
            <person name="Kugler K."/>
            <person name="Rivarola-Duarte L."/>
            <person name="Spannagl M."/>
            <person name="Mayer K.F.X."/>
            <person name="Lu F.H."/>
            <person name="Bevan M.W."/>
            <person name="Leroy P."/>
            <person name="Li P."/>
            <person name="You F.M."/>
            <person name="Sun Q."/>
            <person name="Liu Z."/>
            <person name="Lyons E."/>
            <person name="Wicker T."/>
            <person name="Salzberg S.L."/>
            <person name="Devos K.M."/>
            <person name="Dvorak J."/>
        </authorList>
    </citation>
    <scope>NUCLEOTIDE SEQUENCE [LARGE SCALE GENOMIC DNA]</scope>
    <source>
        <strain evidence="1">cv. AL8/78</strain>
    </source>
</reference>
<reference evidence="2" key="2">
    <citation type="journal article" date="2017" name="Nat. Plants">
        <title>The Aegilops tauschii genome reveals multiple impacts of transposons.</title>
        <authorList>
            <person name="Zhao G."/>
            <person name="Zou C."/>
            <person name="Li K."/>
            <person name="Wang K."/>
            <person name="Li T."/>
            <person name="Gao L."/>
            <person name="Zhang X."/>
            <person name="Wang H."/>
            <person name="Yang Z."/>
            <person name="Liu X."/>
            <person name="Jiang W."/>
            <person name="Mao L."/>
            <person name="Kong X."/>
            <person name="Jiao Y."/>
            <person name="Jia J."/>
        </authorList>
    </citation>
    <scope>NUCLEOTIDE SEQUENCE [LARGE SCALE GENOMIC DNA]</scope>
    <source>
        <strain evidence="2">cv. AL8/78</strain>
    </source>
</reference>
<name>A0A453HE17_AEGTS</name>
<organism evidence="1 2">
    <name type="scientific">Aegilops tauschii subsp. strangulata</name>
    <name type="common">Goatgrass</name>
    <dbReference type="NCBI Taxonomy" id="200361"/>
    <lineage>
        <taxon>Eukaryota</taxon>
        <taxon>Viridiplantae</taxon>
        <taxon>Streptophyta</taxon>
        <taxon>Embryophyta</taxon>
        <taxon>Tracheophyta</taxon>
        <taxon>Spermatophyta</taxon>
        <taxon>Magnoliopsida</taxon>
        <taxon>Liliopsida</taxon>
        <taxon>Poales</taxon>
        <taxon>Poaceae</taxon>
        <taxon>BOP clade</taxon>
        <taxon>Pooideae</taxon>
        <taxon>Triticodae</taxon>
        <taxon>Triticeae</taxon>
        <taxon>Triticinae</taxon>
        <taxon>Aegilops</taxon>
    </lineage>
</organism>
<dbReference type="EnsemblPlants" id="AET4Gv20158700.43">
    <property type="protein sequence ID" value="AET4Gv20158700.43"/>
    <property type="gene ID" value="AET4Gv20158700"/>
</dbReference>
<dbReference type="AlphaFoldDB" id="A0A453HE17"/>
<sequence>GSKLRLLGFSSCILVSSAGQDLGGRWLAT</sequence>
<accession>A0A453HE17</accession>